<comment type="similarity">
    <text evidence="6">Belongs to the peptidase M48 family.</text>
</comment>
<feature type="transmembrane region" description="Helical" evidence="8">
    <location>
        <begin position="120"/>
        <end position="139"/>
    </location>
</feature>
<evidence type="ECO:0000256" key="3">
    <source>
        <dbReference type="ARBA" id="ARBA00022801"/>
    </source>
</evidence>
<keyword evidence="5 6" id="KW-0482">Metalloprotease</keyword>
<dbReference type="InterPro" id="IPR051156">
    <property type="entry name" value="Mito/Outer_Membr_Metalloprot"/>
</dbReference>
<dbReference type="EMBL" id="MU863627">
    <property type="protein sequence ID" value="KAK4104171.1"/>
    <property type="molecule type" value="Genomic_DNA"/>
</dbReference>
<dbReference type="PANTHER" id="PTHR22726">
    <property type="entry name" value="METALLOENDOPEPTIDASE OMA1"/>
    <property type="match status" value="1"/>
</dbReference>
<name>A0AAN6T4R1_9PEZI</name>
<feature type="compositionally biased region" description="Low complexity" evidence="7">
    <location>
        <begin position="76"/>
        <end position="87"/>
    </location>
</feature>
<evidence type="ECO:0000259" key="9">
    <source>
        <dbReference type="Pfam" id="PF01435"/>
    </source>
</evidence>
<accession>A0AAN6T4R1</accession>
<keyword evidence="3 6" id="KW-0378">Hydrolase</keyword>
<sequence length="416" mass="46663">MFSFFRPRPLLAQGSSVLRVRRPPSPRTRTHLPTESPSLGTSRSISLNRLQQRCAAQPPLLRRSLFPPRPSPPPFQSQYRAYNYNNNGPPPPHDPLAREQRLRAASPLVRWRGWRALNTPSTYTIAAVSAAAALIFYFAHLETVPVSGRTRFNVYSADSVRRAGDVEYRRLLWDLERGGVVLLPAWDPRAVRVRRVMERLIPFSGLAEEEGGEGRKKEWEVYVVDDARTANAFVLPGGRVFVFSGILGLAGNDSGLATVLGHEIAHNLAGHHGERLSQDVGASIALWSLVILGGAFGLGPFLMHFFGSRFVDVAFGLPMSRMQEREADYIGLMMMAEACYDPREAPKFWARMQMATKGEEVPEWMSTHPTNTNRIEKIQEWLPQAMEKRAQSDCRSTTAFADLFRQALRTGQVIVI</sequence>
<dbReference type="Pfam" id="PF01435">
    <property type="entry name" value="Peptidase_M48"/>
    <property type="match status" value="1"/>
</dbReference>
<feature type="domain" description="Peptidase M48" evidence="9">
    <location>
        <begin position="192"/>
        <end position="381"/>
    </location>
</feature>
<dbReference type="InterPro" id="IPR001915">
    <property type="entry name" value="Peptidase_M48"/>
</dbReference>
<evidence type="ECO:0000313" key="10">
    <source>
        <dbReference type="EMBL" id="KAK4104171.1"/>
    </source>
</evidence>
<keyword evidence="11" id="KW-1185">Reference proteome</keyword>
<reference evidence="10" key="2">
    <citation type="submission" date="2023-05" db="EMBL/GenBank/DDBJ databases">
        <authorList>
            <consortium name="Lawrence Berkeley National Laboratory"/>
            <person name="Steindorff A."/>
            <person name="Hensen N."/>
            <person name="Bonometti L."/>
            <person name="Westerberg I."/>
            <person name="Brannstrom I.O."/>
            <person name="Guillou S."/>
            <person name="Cros-Aarteil S."/>
            <person name="Calhoun S."/>
            <person name="Haridas S."/>
            <person name="Kuo A."/>
            <person name="Mondo S."/>
            <person name="Pangilinan J."/>
            <person name="Riley R."/>
            <person name="Labutti K."/>
            <person name="Andreopoulos B."/>
            <person name="Lipzen A."/>
            <person name="Chen C."/>
            <person name="Yanf M."/>
            <person name="Daum C."/>
            <person name="Ng V."/>
            <person name="Clum A."/>
            <person name="Ohm R."/>
            <person name="Martin F."/>
            <person name="Silar P."/>
            <person name="Natvig D."/>
            <person name="Lalanne C."/>
            <person name="Gautier V."/>
            <person name="Ament-Velasquez S.L."/>
            <person name="Kruys A."/>
            <person name="Hutchinson M.I."/>
            <person name="Powell A.J."/>
            <person name="Barry K."/>
            <person name="Miller A.N."/>
            <person name="Grigoriev I.V."/>
            <person name="Debuchy R."/>
            <person name="Gladieux P."/>
            <person name="Thoren M.H."/>
            <person name="Johannesson H."/>
        </authorList>
    </citation>
    <scope>NUCLEOTIDE SEQUENCE</scope>
    <source>
        <strain evidence="10">CBS 757.83</strain>
    </source>
</reference>
<dbReference type="CDD" id="cd07331">
    <property type="entry name" value="M48C_Oma1_like"/>
    <property type="match status" value="1"/>
</dbReference>
<keyword evidence="8" id="KW-0812">Transmembrane</keyword>
<evidence type="ECO:0000256" key="2">
    <source>
        <dbReference type="ARBA" id="ARBA00022723"/>
    </source>
</evidence>
<dbReference type="GO" id="GO:0006515">
    <property type="term" value="P:protein quality control for misfolded or incompletely synthesized proteins"/>
    <property type="evidence" value="ECO:0007669"/>
    <property type="project" value="TreeGrafter"/>
</dbReference>
<comment type="cofactor">
    <cofactor evidence="6">
        <name>Zn(2+)</name>
        <dbReference type="ChEBI" id="CHEBI:29105"/>
    </cofactor>
    <text evidence="6">Binds 1 zinc ion per subunit.</text>
</comment>
<dbReference type="GO" id="GO:0005743">
    <property type="term" value="C:mitochondrial inner membrane"/>
    <property type="evidence" value="ECO:0007669"/>
    <property type="project" value="TreeGrafter"/>
</dbReference>
<keyword evidence="1 6" id="KW-0645">Protease</keyword>
<evidence type="ECO:0000256" key="5">
    <source>
        <dbReference type="ARBA" id="ARBA00023049"/>
    </source>
</evidence>
<dbReference type="Proteomes" id="UP001305647">
    <property type="component" value="Unassembled WGS sequence"/>
</dbReference>
<feature type="region of interest" description="Disordered" evidence="7">
    <location>
        <begin position="59"/>
        <end position="96"/>
    </location>
</feature>
<keyword evidence="8" id="KW-0472">Membrane</keyword>
<comment type="caution">
    <text evidence="10">The sequence shown here is derived from an EMBL/GenBank/DDBJ whole genome shotgun (WGS) entry which is preliminary data.</text>
</comment>
<dbReference type="GO" id="GO:0046872">
    <property type="term" value="F:metal ion binding"/>
    <property type="evidence" value="ECO:0007669"/>
    <property type="project" value="UniProtKB-KW"/>
</dbReference>
<keyword evidence="4 6" id="KW-0862">Zinc</keyword>
<keyword evidence="8" id="KW-1133">Transmembrane helix</keyword>
<dbReference type="GO" id="GO:0034982">
    <property type="term" value="P:mitochondrial protein processing"/>
    <property type="evidence" value="ECO:0007669"/>
    <property type="project" value="TreeGrafter"/>
</dbReference>
<feature type="compositionally biased region" description="Basic residues" evidence="7">
    <location>
        <begin position="19"/>
        <end position="30"/>
    </location>
</feature>
<organism evidence="10 11">
    <name type="scientific">Parathielavia hyrcaniae</name>
    <dbReference type="NCBI Taxonomy" id="113614"/>
    <lineage>
        <taxon>Eukaryota</taxon>
        <taxon>Fungi</taxon>
        <taxon>Dikarya</taxon>
        <taxon>Ascomycota</taxon>
        <taxon>Pezizomycotina</taxon>
        <taxon>Sordariomycetes</taxon>
        <taxon>Sordariomycetidae</taxon>
        <taxon>Sordariales</taxon>
        <taxon>Chaetomiaceae</taxon>
        <taxon>Parathielavia</taxon>
    </lineage>
</organism>
<evidence type="ECO:0000313" key="11">
    <source>
        <dbReference type="Proteomes" id="UP001305647"/>
    </source>
</evidence>
<keyword evidence="2" id="KW-0479">Metal-binding</keyword>
<dbReference type="AlphaFoldDB" id="A0AAN6T4R1"/>
<feature type="region of interest" description="Disordered" evidence="7">
    <location>
        <begin position="15"/>
        <end position="43"/>
    </location>
</feature>
<evidence type="ECO:0000256" key="7">
    <source>
        <dbReference type="SAM" id="MobiDB-lite"/>
    </source>
</evidence>
<gene>
    <name evidence="10" type="ORF">N658DRAFT_245316</name>
</gene>
<dbReference type="GO" id="GO:0004222">
    <property type="term" value="F:metalloendopeptidase activity"/>
    <property type="evidence" value="ECO:0007669"/>
    <property type="project" value="InterPro"/>
</dbReference>
<protein>
    <recommendedName>
        <fullName evidence="9">Peptidase M48 domain-containing protein</fullName>
    </recommendedName>
</protein>
<dbReference type="PANTHER" id="PTHR22726:SF1">
    <property type="entry name" value="METALLOENDOPEPTIDASE OMA1, MITOCHONDRIAL"/>
    <property type="match status" value="1"/>
</dbReference>
<feature type="transmembrane region" description="Helical" evidence="8">
    <location>
        <begin position="284"/>
        <end position="306"/>
    </location>
</feature>
<dbReference type="Gene3D" id="3.30.2010.10">
    <property type="entry name" value="Metalloproteases ('zincins'), catalytic domain"/>
    <property type="match status" value="1"/>
</dbReference>
<proteinExistence type="inferred from homology"/>
<evidence type="ECO:0000256" key="1">
    <source>
        <dbReference type="ARBA" id="ARBA00022670"/>
    </source>
</evidence>
<evidence type="ECO:0000256" key="6">
    <source>
        <dbReference type="RuleBase" id="RU003983"/>
    </source>
</evidence>
<reference evidence="10" key="1">
    <citation type="journal article" date="2023" name="Mol. Phylogenet. Evol.">
        <title>Genome-scale phylogeny and comparative genomics of the fungal order Sordariales.</title>
        <authorList>
            <person name="Hensen N."/>
            <person name="Bonometti L."/>
            <person name="Westerberg I."/>
            <person name="Brannstrom I.O."/>
            <person name="Guillou S."/>
            <person name="Cros-Aarteil S."/>
            <person name="Calhoun S."/>
            <person name="Haridas S."/>
            <person name="Kuo A."/>
            <person name="Mondo S."/>
            <person name="Pangilinan J."/>
            <person name="Riley R."/>
            <person name="LaButti K."/>
            <person name="Andreopoulos B."/>
            <person name="Lipzen A."/>
            <person name="Chen C."/>
            <person name="Yan M."/>
            <person name="Daum C."/>
            <person name="Ng V."/>
            <person name="Clum A."/>
            <person name="Steindorff A."/>
            <person name="Ohm R.A."/>
            <person name="Martin F."/>
            <person name="Silar P."/>
            <person name="Natvig D.O."/>
            <person name="Lalanne C."/>
            <person name="Gautier V."/>
            <person name="Ament-Velasquez S.L."/>
            <person name="Kruys A."/>
            <person name="Hutchinson M.I."/>
            <person name="Powell A.J."/>
            <person name="Barry K."/>
            <person name="Miller A.N."/>
            <person name="Grigoriev I.V."/>
            <person name="Debuchy R."/>
            <person name="Gladieux P."/>
            <person name="Hiltunen Thoren M."/>
            <person name="Johannesson H."/>
        </authorList>
    </citation>
    <scope>NUCLEOTIDE SEQUENCE</scope>
    <source>
        <strain evidence="10">CBS 757.83</strain>
    </source>
</reference>
<evidence type="ECO:0000256" key="8">
    <source>
        <dbReference type="SAM" id="Phobius"/>
    </source>
</evidence>
<evidence type="ECO:0000256" key="4">
    <source>
        <dbReference type="ARBA" id="ARBA00022833"/>
    </source>
</evidence>